<keyword evidence="2" id="KW-1185">Reference proteome</keyword>
<proteinExistence type="predicted"/>
<evidence type="ECO:0000313" key="1">
    <source>
        <dbReference type="EMBL" id="MDF3837714.1"/>
    </source>
</evidence>
<comment type="caution">
    <text evidence="1">The sequence shown here is derived from an EMBL/GenBank/DDBJ whole genome shotgun (WGS) entry which is preliminary data.</text>
</comment>
<evidence type="ECO:0000313" key="2">
    <source>
        <dbReference type="Proteomes" id="UP001216674"/>
    </source>
</evidence>
<dbReference type="EMBL" id="JARJLM010000532">
    <property type="protein sequence ID" value="MDF3837714.1"/>
    <property type="molecule type" value="Genomic_DNA"/>
</dbReference>
<sequence>MVMRGAEVRQNSPTIRPSLVAAGVDEAAIRKRGRFDYKQNIRDRHMELPTQIAEVSLRQDWRHGSPYPPLGFQPFAEGELGNGDTFGLYWPIGEEGYEPLVVET</sequence>
<reference evidence="1 2" key="1">
    <citation type="submission" date="2023-03" db="EMBL/GenBank/DDBJ databases">
        <title>Draft assemblies of triclosan tolerant bacteria isolated from returned activated sludge.</title>
        <authorList>
            <person name="Van Hamelsveld S."/>
        </authorList>
    </citation>
    <scope>NUCLEOTIDE SEQUENCE [LARGE SCALE GENOMIC DNA]</scope>
    <source>
        <strain evidence="1 2">GW210010_S58</strain>
    </source>
</reference>
<accession>A0ABT6AYY9</accession>
<name>A0ABT6AYY9_9BURK</name>
<dbReference type="Proteomes" id="UP001216674">
    <property type="component" value="Unassembled WGS sequence"/>
</dbReference>
<dbReference type="RefSeq" id="WP_276267846.1">
    <property type="nucleotide sequence ID" value="NZ_JARJLM010000532.1"/>
</dbReference>
<protein>
    <submittedName>
        <fullName evidence="1">Uncharacterized protein</fullName>
    </submittedName>
</protein>
<gene>
    <name evidence="1" type="ORF">P3W85_32950</name>
</gene>
<organism evidence="1 2">
    <name type="scientific">Cupriavidus basilensis</name>
    <dbReference type="NCBI Taxonomy" id="68895"/>
    <lineage>
        <taxon>Bacteria</taxon>
        <taxon>Pseudomonadati</taxon>
        <taxon>Pseudomonadota</taxon>
        <taxon>Betaproteobacteria</taxon>
        <taxon>Burkholderiales</taxon>
        <taxon>Burkholderiaceae</taxon>
        <taxon>Cupriavidus</taxon>
    </lineage>
</organism>